<dbReference type="CDD" id="cd09725">
    <property type="entry name" value="Cas2_I_II_III"/>
    <property type="match status" value="1"/>
</dbReference>
<dbReference type="eggNOG" id="COG1343">
    <property type="taxonomic scope" value="Bacteria"/>
</dbReference>
<evidence type="ECO:0000256" key="6">
    <source>
        <dbReference type="ARBA" id="ARBA00022801"/>
    </source>
</evidence>
<evidence type="ECO:0000256" key="8">
    <source>
        <dbReference type="ARBA" id="ARBA00023118"/>
    </source>
</evidence>
<keyword evidence="6 9" id="KW-0378">Hydrolase</keyword>
<evidence type="ECO:0000256" key="10">
    <source>
        <dbReference type="PIRNR" id="PIRNR032582"/>
    </source>
</evidence>
<dbReference type="InterPro" id="IPR021127">
    <property type="entry name" value="CRISPR_associated_Cas2"/>
</dbReference>
<comment type="cofactor">
    <cofactor evidence="1 9">
        <name>Mg(2+)</name>
        <dbReference type="ChEBI" id="CHEBI:18420"/>
    </cofactor>
</comment>
<evidence type="ECO:0000256" key="7">
    <source>
        <dbReference type="ARBA" id="ARBA00022842"/>
    </source>
</evidence>
<evidence type="ECO:0000256" key="5">
    <source>
        <dbReference type="ARBA" id="ARBA00022759"/>
    </source>
</evidence>
<keyword evidence="12" id="KW-1185">Reference proteome</keyword>
<organism evidence="11 12">
    <name type="scientific">Crinalium epipsammum PCC 9333</name>
    <dbReference type="NCBI Taxonomy" id="1173022"/>
    <lineage>
        <taxon>Bacteria</taxon>
        <taxon>Bacillati</taxon>
        <taxon>Cyanobacteriota</taxon>
        <taxon>Cyanophyceae</taxon>
        <taxon>Gomontiellales</taxon>
        <taxon>Gomontiellaceae</taxon>
        <taxon>Crinalium</taxon>
    </lineage>
</organism>
<dbReference type="RefSeq" id="WP_015201922.1">
    <property type="nucleotide sequence ID" value="NC_019753.1"/>
</dbReference>
<dbReference type="GO" id="GO:0051607">
    <property type="term" value="P:defense response to virus"/>
    <property type="evidence" value="ECO:0007669"/>
    <property type="project" value="UniProtKB-UniRule"/>
</dbReference>
<reference evidence="11 12" key="1">
    <citation type="submission" date="2012-06" db="EMBL/GenBank/DDBJ databases">
        <title>Finished chromosome of genome of Crinalium epipsammum PCC 9333.</title>
        <authorList>
            <consortium name="US DOE Joint Genome Institute"/>
            <person name="Gugger M."/>
            <person name="Coursin T."/>
            <person name="Rippka R."/>
            <person name="Tandeau De Marsac N."/>
            <person name="Huntemann M."/>
            <person name="Wei C.-L."/>
            <person name="Han J."/>
            <person name="Detter J.C."/>
            <person name="Han C."/>
            <person name="Tapia R."/>
            <person name="Davenport K."/>
            <person name="Daligault H."/>
            <person name="Erkkila T."/>
            <person name="Gu W."/>
            <person name="Munk A.C.C."/>
            <person name="Teshima H."/>
            <person name="Xu Y."/>
            <person name="Chain P."/>
            <person name="Chen A."/>
            <person name="Krypides N."/>
            <person name="Mavromatis K."/>
            <person name="Markowitz V."/>
            <person name="Szeto E."/>
            <person name="Ivanova N."/>
            <person name="Mikhailova N."/>
            <person name="Ovchinnikova G."/>
            <person name="Pagani I."/>
            <person name="Pati A."/>
            <person name="Goodwin L."/>
            <person name="Peters L."/>
            <person name="Pitluck S."/>
            <person name="Woyke T."/>
            <person name="Kerfeld C."/>
        </authorList>
    </citation>
    <scope>NUCLEOTIDE SEQUENCE [LARGE SCALE GENOMIC DNA]</scope>
    <source>
        <strain evidence="11 12">PCC 9333</strain>
    </source>
</reference>
<protein>
    <recommendedName>
        <fullName evidence="9">CRISPR-associated endoribonuclease Cas2</fullName>
        <ecNumber evidence="9">3.1.-.-</ecNumber>
    </recommendedName>
</protein>
<dbReference type="EMBL" id="CP003620">
    <property type="protein sequence ID" value="AFZ11800.1"/>
    <property type="molecule type" value="Genomic_DNA"/>
</dbReference>
<dbReference type="PIRSF" id="PIRSF032582">
    <property type="entry name" value="Cas2"/>
    <property type="match status" value="1"/>
</dbReference>
<evidence type="ECO:0000313" key="11">
    <source>
        <dbReference type="EMBL" id="AFZ11800.1"/>
    </source>
</evidence>
<dbReference type="GO" id="GO:0004521">
    <property type="term" value="F:RNA endonuclease activity"/>
    <property type="evidence" value="ECO:0007669"/>
    <property type="project" value="UniProtKB-UniRule"/>
</dbReference>
<feature type="binding site" evidence="9">
    <location>
        <position position="8"/>
    </location>
    <ligand>
        <name>Mg(2+)</name>
        <dbReference type="ChEBI" id="CHEBI:18420"/>
        <note>catalytic</note>
    </ligand>
</feature>
<dbReference type="PATRIC" id="fig|1173022.3.peg.959"/>
<dbReference type="STRING" id="1173022.Cri9333_0884"/>
<dbReference type="GO" id="GO:0016787">
    <property type="term" value="F:hydrolase activity"/>
    <property type="evidence" value="ECO:0007669"/>
    <property type="project" value="UniProtKB-KW"/>
</dbReference>
<comment type="similarity">
    <text evidence="2 9 10">Belongs to the CRISPR-associated endoribonuclease Cas2 protein family.</text>
</comment>
<proteinExistence type="inferred from homology"/>
<evidence type="ECO:0000256" key="3">
    <source>
        <dbReference type="ARBA" id="ARBA00022722"/>
    </source>
</evidence>
<evidence type="ECO:0000256" key="9">
    <source>
        <dbReference type="HAMAP-Rule" id="MF_01471"/>
    </source>
</evidence>
<dbReference type="Proteomes" id="UP000010472">
    <property type="component" value="Chromosome"/>
</dbReference>
<evidence type="ECO:0000256" key="1">
    <source>
        <dbReference type="ARBA" id="ARBA00001946"/>
    </source>
</evidence>
<dbReference type="HOGENOM" id="CLU_161124_3_0_3"/>
<evidence type="ECO:0000256" key="2">
    <source>
        <dbReference type="ARBA" id="ARBA00009959"/>
    </source>
</evidence>
<evidence type="ECO:0000256" key="4">
    <source>
        <dbReference type="ARBA" id="ARBA00022723"/>
    </source>
</evidence>
<dbReference type="NCBIfam" id="TIGR01573">
    <property type="entry name" value="cas2"/>
    <property type="match status" value="1"/>
</dbReference>
<dbReference type="SUPFAM" id="SSF143430">
    <property type="entry name" value="TTP0101/SSO1404-like"/>
    <property type="match status" value="1"/>
</dbReference>
<dbReference type="EC" id="3.1.-.-" evidence="9"/>
<accession>K9VXA5</accession>
<dbReference type="KEGG" id="cep:Cri9333_0884"/>
<dbReference type="Gene3D" id="3.30.70.240">
    <property type="match status" value="1"/>
</dbReference>
<dbReference type="Pfam" id="PF09827">
    <property type="entry name" value="CRISPR_Cas2"/>
    <property type="match status" value="1"/>
</dbReference>
<dbReference type="PANTHER" id="PTHR34405:SF3">
    <property type="entry name" value="CRISPR-ASSOCIATED ENDORIBONUCLEASE CAS2 3"/>
    <property type="match status" value="1"/>
</dbReference>
<dbReference type="InterPro" id="IPR019199">
    <property type="entry name" value="Virulence_VapD/CRISPR_Cas2"/>
</dbReference>
<comment type="function">
    <text evidence="9">CRISPR (clustered regularly interspaced short palindromic repeat), is an adaptive immune system that provides protection against mobile genetic elements (viruses, transposable elements and conjugative plasmids). CRISPR clusters contain sequences complementary to antecedent mobile elements and target invading nucleic acids. CRISPR clusters are transcribed and processed into CRISPR RNA (crRNA). Functions as a ssRNA-specific endoribonuclease. Involved in the integration of spacer DNA into the CRISPR cassette.</text>
</comment>
<comment type="subunit">
    <text evidence="9">Homodimer, forms a heterotetramer with a Cas1 homodimer.</text>
</comment>
<keyword evidence="3 9" id="KW-0540">Nuclease</keyword>
<keyword evidence="4 9" id="KW-0479">Metal-binding</keyword>
<dbReference type="GO" id="GO:0046872">
    <property type="term" value="F:metal ion binding"/>
    <property type="evidence" value="ECO:0007669"/>
    <property type="project" value="UniProtKB-UniRule"/>
</dbReference>
<dbReference type="PANTHER" id="PTHR34405">
    <property type="entry name" value="CRISPR-ASSOCIATED ENDORIBONUCLEASE CAS2"/>
    <property type="match status" value="1"/>
</dbReference>
<keyword evidence="5 9" id="KW-0255">Endonuclease</keyword>
<dbReference type="HAMAP" id="MF_01471">
    <property type="entry name" value="Cas2"/>
    <property type="match status" value="1"/>
</dbReference>
<dbReference type="OrthoDB" id="9798176at2"/>
<sequence length="89" mass="10467">MHVVVAYDISEDKRRTKIHSILKSYGQWMQFSLFECNLTDTQYAKLRSRLSKMIKADDSILFYFLCACCQTKVERIGGEQVRDETIFFA</sequence>
<dbReference type="GO" id="GO:0043571">
    <property type="term" value="P:maintenance of CRISPR repeat elements"/>
    <property type="evidence" value="ECO:0007669"/>
    <property type="project" value="UniProtKB-UniRule"/>
</dbReference>
<name>K9VXA5_9CYAN</name>
<dbReference type="AlphaFoldDB" id="K9VXA5"/>
<keyword evidence="7 9" id="KW-0460">Magnesium</keyword>
<evidence type="ECO:0000313" key="12">
    <source>
        <dbReference type="Proteomes" id="UP000010472"/>
    </source>
</evidence>
<keyword evidence="8 9" id="KW-0051">Antiviral defense</keyword>
<gene>
    <name evidence="9" type="primary">cas2</name>
    <name evidence="11" type="ORF">Cri9333_0884</name>
</gene>